<sequence>MKNKYKLQLSKDYTLNLDISFLKLRAGYRPGFADMTGIIGRTLWYIFFIFILSSHIFYQDQASLAPLFWVYIFSVTLLAFQILRKIVLKGEFLPTVPYDLILLTFTTLVAISLFVNSLDAGEEINIWGGPILRLYSGLSLICFWFIYYLTVINFSSKKHLDKLLTTLSYAPVVAGILNILAYFQWGEAYWIVMILLLPGWIILLLSRKSHSWIYLINIISSLYLFTQHKIAIVSFTIGFTLIAGTLILLFKNRSNLMGLVRGFDKKTDSFLKRENGIRDLITDNFEFMYIIFGTLIGVILLVWTFWQGDIPLTVYLRDGIDTLTSDQQTIKDLIIGGGLVSYGGSFITQLIHVYGVLPFVIFLGMFISISYNLKMFILKSTNNILTGKALFILLSLLAFSTYMLLAPAYDLIFVFFWIIIALAGIFDQVHIKKKLFKLSNDLLIFSTEKSYYKYIQLAAVLFVIVVTVYFLELIFDIVEYLV</sequence>
<feature type="transmembrane region" description="Helical" evidence="1">
    <location>
        <begin position="211"/>
        <end position="226"/>
    </location>
</feature>
<proteinExistence type="predicted"/>
<feature type="transmembrane region" description="Helical" evidence="1">
    <location>
        <begin position="134"/>
        <end position="151"/>
    </location>
</feature>
<feature type="transmembrane region" description="Helical" evidence="1">
    <location>
        <begin position="385"/>
        <end position="405"/>
    </location>
</feature>
<keyword evidence="1" id="KW-1133">Transmembrane helix</keyword>
<dbReference type="AlphaFoldDB" id="A0A955L623"/>
<evidence type="ECO:0000313" key="2">
    <source>
        <dbReference type="EMBL" id="MCA9383676.1"/>
    </source>
</evidence>
<gene>
    <name evidence="2" type="ORF">KC909_04875</name>
</gene>
<feature type="transmembrane region" description="Helical" evidence="1">
    <location>
        <begin position="64"/>
        <end position="83"/>
    </location>
</feature>
<feature type="transmembrane region" description="Helical" evidence="1">
    <location>
        <begin position="451"/>
        <end position="471"/>
    </location>
</feature>
<dbReference type="EMBL" id="JAGQLK010000110">
    <property type="protein sequence ID" value="MCA9383676.1"/>
    <property type="molecule type" value="Genomic_DNA"/>
</dbReference>
<dbReference type="Proteomes" id="UP000783287">
    <property type="component" value="Unassembled WGS sequence"/>
</dbReference>
<reference evidence="2" key="2">
    <citation type="journal article" date="2021" name="Microbiome">
        <title>Successional dynamics and alternative stable states in a saline activated sludge microbial community over 9 years.</title>
        <authorList>
            <person name="Wang Y."/>
            <person name="Ye J."/>
            <person name="Ju F."/>
            <person name="Liu L."/>
            <person name="Boyd J.A."/>
            <person name="Deng Y."/>
            <person name="Parks D.H."/>
            <person name="Jiang X."/>
            <person name="Yin X."/>
            <person name="Woodcroft B.J."/>
            <person name="Tyson G.W."/>
            <person name="Hugenholtz P."/>
            <person name="Polz M.F."/>
            <person name="Zhang T."/>
        </authorList>
    </citation>
    <scope>NUCLEOTIDE SEQUENCE</scope>
    <source>
        <strain evidence="2">HKST-UBA14</strain>
    </source>
</reference>
<reference evidence="2" key="1">
    <citation type="submission" date="2020-04" db="EMBL/GenBank/DDBJ databases">
        <authorList>
            <person name="Zhang T."/>
        </authorList>
    </citation>
    <scope>NUCLEOTIDE SEQUENCE</scope>
    <source>
        <strain evidence="2">HKST-UBA14</strain>
    </source>
</reference>
<accession>A0A955L623</accession>
<evidence type="ECO:0000313" key="3">
    <source>
        <dbReference type="Proteomes" id="UP000783287"/>
    </source>
</evidence>
<feature type="transmembrane region" description="Helical" evidence="1">
    <location>
        <begin position="232"/>
        <end position="250"/>
    </location>
</feature>
<keyword evidence="1" id="KW-0472">Membrane</keyword>
<feature type="transmembrane region" description="Helical" evidence="1">
    <location>
        <begin position="411"/>
        <end position="430"/>
    </location>
</feature>
<keyword evidence="1" id="KW-0812">Transmembrane</keyword>
<feature type="transmembrane region" description="Helical" evidence="1">
    <location>
        <begin position="95"/>
        <end position="114"/>
    </location>
</feature>
<feature type="transmembrane region" description="Helical" evidence="1">
    <location>
        <begin position="351"/>
        <end position="373"/>
    </location>
</feature>
<evidence type="ECO:0000256" key="1">
    <source>
        <dbReference type="SAM" id="Phobius"/>
    </source>
</evidence>
<organism evidence="2 3">
    <name type="scientific">Candidatus Dojkabacteria bacterium</name>
    <dbReference type="NCBI Taxonomy" id="2099670"/>
    <lineage>
        <taxon>Bacteria</taxon>
        <taxon>Candidatus Dojkabacteria</taxon>
    </lineage>
</organism>
<name>A0A955L623_9BACT</name>
<protein>
    <submittedName>
        <fullName evidence="2">Uncharacterized protein</fullName>
    </submittedName>
</protein>
<comment type="caution">
    <text evidence="2">The sequence shown here is derived from an EMBL/GenBank/DDBJ whole genome shotgun (WGS) entry which is preliminary data.</text>
</comment>
<feature type="transmembrane region" description="Helical" evidence="1">
    <location>
        <begin position="189"/>
        <end position="206"/>
    </location>
</feature>
<feature type="transmembrane region" description="Helical" evidence="1">
    <location>
        <begin position="38"/>
        <end position="58"/>
    </location>
</feature>
<feature type="transmembrane region" description="Helical" evidence="1">
    <location>
        <begin position="163"/>
        <end position="183"/>
    </location>
</feature>
<feature type="transmembrane region" description="Helical" evidence="1">
    <location>
        <begin position="287"/>
        <end position="306"/>
    </location>
</feature>